<organism evidence="2 3">
    <name type="scientific">Cupriavidus plantarum</name>
    <dbReference type="NCBI Taxonomy" id="942865"/>
    <lineage>
        <taxon>Bacteria</taxon>
        <taxon>Pseudomonadati</taxon>
        <taxon>Pseudomonadota</taxon>
        <taxon>Betaproteobacteria</taxon>
        <taxon>Burkholderiales</taxon>
        <taxon>Burkholderiaceae</taxon>
        <taxon>Cupriavidus</taxon>
    </lineage>
</organism>
<evidence type="ECO:0000313" key="2">
    <source>
        <dbReference type="EMBL" id="PWK33709.1"/>
    </source>
</evidence>
<evidence type="ECO:0000259" key="1">
    <source>
        <dbReference type="Pfam" id="PF09836"/>
    </source>
</evidence>
<dbReference type="Pfam" id="PF09836">
    <property type="entry name" value="DUF2063"/>
    <property type="match status" value="1"/>
</dbReference>
<dbReference type="InterPro" id="IPR018640">
    <property type="entry name" value="DUF2063"/>
</dbReference>
<proteinExistence type="predicted"/>
<dbReference type="EMBL" id="QGGT01000003">
    <property type="protein sequence ID" value="PWK33709.1"/>
    <property type="molecule type" value="Genomic_DNA"/>
</dbReference>
<dbReference type="RefSeq" id="WP_181366189.1">
    <property type="nucleotide sequence ID" value="NZ_CAJPUX010000005.1"/>
</dbReference>
<feature type="domain" description="Putative DNA-binding" evidence="1">
    <location>
        <begin position="7"/>
        <end position="103"/>
    </location>
</feature>
<sequence>MRSPDAQQRLFARAIVASRLDTGIASACLSIFTGEEDAIRRRLAYYRGNQQATALSVLGNAYPVVRALLGNEFFEALSDVYRRAHPSDDPDLHRFGGAFSDFLRAFEPVAPYPYVPEVARLEWLCHGAYYARDDTPLTVADLAALSPDTVASMPVALTACTRPFTSPWDAVTIWRAHQPDGPALPEDPQTTSAGIVVRPGWRVNVLPASPAEAVALASLASSAVDNPTALGALLQRAATLDRQFQPAEALSRWLHAGMLRHVS</sequence>
<dbReference type="InterPro" id="IPR044922">
    <property type="entry name" value="DUF2063_N_sf"/>
</dbReference>
<evidence type="ECO:0000313" key="3">
    <source>
        <dbReference type="Proteomes" id="UP000245754"/>
    </source>
</evidence>
<comment type="caution">
    <text evidence="2">The sequence shown here is derived from an EMBL/GenBank/DDBJ whole genome shotgun (WGS) entry which is preliminary data.</text>
</comment>
<dbReference type="GeneID" id="98343070"/>
<keyword evidence="3" id="KW-1185">Reference proteome</keyword>
<gene>
    <name evidence="2" type="ORF">C7419_10328</name>
</gene>
<dbReference type="Proteomes" id="UP000245754">
    <property type="component" value="Unassembled WGS sequence"/>
</dbReference>
<name>A0A316EQ56_9BURK</name>
<dbReference type="Gene3D" id="1.10.150.690">
    <property type="entry name" value="DUF2063"/>
    <property type="match status" value="1"/>
</dbReference>
<reference evidence="2 3" key="1">
    <citation type="submission" date="2018-05" db="EMBL/GenBank/DDBJ databases">
        <title>Genomic Encyclopedia of Type Strains, Phase IV (KMG-V): Genome sequencing to study the core and pangenomes of soil and plant-associated prokaryotes.</title>
        <authorList>
            <person name="Whitman W."/>
        </authorList>
    </citation>
    <scope>NUCLEOTIDE SEQUENCE [LARGE SCALE GENOMIC DNA]</scope>
    <source>
        <strain evidence="2 3">SLV-132</strain>
    </source>
</reference>
<dbReference type="AlphaFoldDB" id="A0A316EQ56"/>
<protein>
    <recommendedName>
        <fullName evidence="1">Putative DNA-binding domain-containing protein</fullName>
    </recommendedName>
</protein>
<accession>A0A316EQ56</accession>